<keyword evidence="4" id="KW-1185">Reference proteome</keyword>
<dbReference type="Proteomes" id="UP001318860">
    <property type="component" value="Unassembled WGS sequence"/>
</dbReference>
<accession>A0ABR0X142</accession>
<protein>
    <recommendedName>
        <fullName evidence="2">Retrotransposon gag domain-containing protein</fullName>
    </recommendedName>
</protein>
<reference evidence="3 4" key="1">
    <citation type="journal article" date="2021" name="Comput. Struct. Biotechnol. J.">
        <title>De novo genome assembly of the potent medicinal plant Rehmannia glutinosa using nanopore technology.</title>
        <authorList>
            <person name="Ma L."/>
            <person name="Dong C."/>
            <person name="Song C."/>
            <person name="Wang X."/>
            <person name="Zheng X."/>
            <person name="Niu Y."/>
            <person name="Chen S."/>
            <person name="Feng W."/>
        </authorList>
    </citation>
    <scope>NUCLEOTIDE SEQUENCE [LARGE SCALE GENOMIC DNA]</scope>
    <source>
        <strain evidence="3">DH-2019</strain>
    </source>
</reference>
<feature type="domain" description="Retrotransposon gag" evidence="2">
    <location>
        <begin position="64"/>
        <end position="144"/>
    </location>
</feature>
<evidence type="ECO:0000259" key="2">
    <source>
        <dbReference type="Pfam" id="PF03732"/>
    </source>
</evidence>
<name>A0ABR0X142_REHGL</name>
<sequence length="241" mass="27536">MGISSTIWAKRSPFATAILAESLPVGIKVANLTEFDGTGDPQEHLDKFFAKADLYDLSDAAYCKIFRTTLTKHALAWFNQLLAGTIAGFEQLTQRFLHQFSINRKYPKTAAYLFSISQRDGEPLRDYVMRFVEAVHEVPHVNHELLAGIMQQNLRHGRFKESIAGKPPCTLEELLIRAEKYIRIEETTYVSGITKRKYRKEEKPEGRKKEERKHVPPHGYSDYAPLKARRSEILVVASKKG</sequence>
<dbReference type="PANTHER" id="PTHR33223:SF10">
    <property type="entry name" value="AMINOTRANSFERASE-LIKE PLANT MOBILE DOMAIN-CONTAINING PROTEIN"/>
    <property type="match status" value="1"/>
</dbReference>
<evidence type="ECO:0000256" key="1">
    <source>
        <dbReference type="SAM" id="MobiDB-lite"/>
    </source>
</evidence>
<feature type="compositionally biased region" description="Basic and acidic residues" evidence="1">
    <location>
        <begin position="199"/>
        <end position="214"/>
    </location>
</feature>
<dbReference type="PANTHER" id="PTHR33223">
    <property type="entry name" value="CCHC-TYPE DOMAIN-CONTAINING PROTEIN"/>
    <property type="match status" value="1"/>
</dbReference>
<evidence type="ECO:0000313" key="3">
    <source>
        <dbReference type="EMBL" id="KAK6152155.1"/>
    </source>
</evidence>
<dbReference type="Pfam" id="PF03732">
    <property type="entry name" value="Retrotrans_gag"/>
    <property type="match status" value="1"/>
</dbReference>
<dbReference type="EMBL" id="JABTTQ020000007">
    <property type="protein sequence ID" value="KAK6152155.1"/>
    <property type="molecule type" value="Genomic_DNA"/>
</dbReference>
<gene>
    <name evidence="3" type="ORF">DH2020_014790</name>
</gene>
<proteinExistence type="predicted"/>
<comment type="caution">
    <text evidence="3">The sequence shown here is derived from an EMBL/GenBank/DDBJ whole genome shotgun (WGS) entry which is preliminary data.</text>
</comment>
<feature type="region of interest" description="Disordered" evidence="1">
    <location>
        <begin position="197"/>
        <end position="223"/>
    </location>
</feature>
<organism evidence="3 4">
    <name type="scientific">Rehmannia glutinosa</name>
    <name type="common">Chinese foxglove</name>
    <dbReference type="NCBI Taxonomy" id="99300"/>
    <lineage>
        <taxon>Eukaryota</taxon>
        <taxon>Viridiplantae</taxon>
        <taxon>Streptophyta</taxon>
        <taxon>Embryophyta</taxon>
        <taxon>Tracheophyta</taxon>
        <taxon>Spermatophyta</taxon>
        <taxon>Magnoliopsida</taxon>
        <taxon>eudicotyledons</taxon>
        <taxon>Gunneridae</taxon>
        <taxon>Pentapetalae</taxon>
        <taxon>asterids</taxon>
        <taxon>lamiids</taxon>
        <taxon>Lamiales</taxon>
        <taxon>Orobanchaceae</taxon>
        <taxon>Rehmannieae</taxon>
        <taxon>Rehmannia</taxon>
    </lineage>
</organism>
<evidence type="ECO:0000313" key="4">
    <source>
        <dbReference type="Proteomes" id="UP001318860"/>
    </source>
</evidence>
<dbReference type="InterPro" id="IPR005162">
    <property type="entry name" value="Retrotrans_gag_dom"/>
</dbReference>